<accession>A0ABT6XQD7</accession>
<evidence type="ECO:0000259" key="4">
    <source>
        <dbReference type="PROSITE" id="PS50173"/>
    </source>
</evidence>
<dbReference type="EMBL" id="JASGBP010000003">
    <property type="protein sequence ID" value="MDI9257304.1"/>
    <property type="molecule type" value="Genomic_DNA"/>
</dbReference>
<sequence length="421" mass="48089">MYALIDCNNFYASCERLFKPHLNGKPVVVLSNNDGCVVARSNEAKALGIAMGVPIFQIKDLVEQHQVNVFSSNYELYGDLSNRVMNILSTYSPQYEIYSIDECFLKFEGFEKFFDYQEMGLDMKNKVQKWVGIPISVGYAPTKALAKVANKIAKKFPERTKGVYIIDTEEKRIKALKWTEIGDVWGIGRQHTKRLKALGVNNAYEFTQLGDEWVRKNMTVQGLRLKNDLLGIPSIQMEDVKDKKNIACTRSFENMLDNFSDVSERVATFSANLGEKLRKQNSHCSMISVFVLSNYHRKDLEQHRAFINIKTDFPTNSTLEINRLAQIALKSIYKDGIKYKKAGVIVSALTPADEFQLKIFGGENPKHIDLMKAIDKTNKKIGGNVIRFGNNAFGKRWKMRQEHLSKCYTTRITDILTIKMN</sequence>
<dbReference type="Gene3D" id="3.40.1170.60">
    <property type="match status" value="1"/>
</dbReference>
<dbReference type="Pfam" id="PF11799">
    <property type="entry name" value="IMS_C"/>
    <property type="match status" value="1"/>
</dbReference>
<dbReference type="RefSeq" id="WP_283238985.1">
    <property type="nucleotide sequence ID" value="NZ_JASGBP010000003.1"/>
</dbReference>
<organism evidence="5 6">
    <name type="scientific">Flavobacterium sedimenticola</name>
    <dbReference type="NCBI Taxonomy" id="3043286"/>
    <lineage>
        <taxon>Bacteria</taxon>
        <taxon>Pseudomonadati</taxon>
        <taxon>Bacteroidota</taxon>
        <taxon>Flavobacteriia</taxon>
        <taxon>Flavobacteriales</taxon>
        <taxon>Flavobacteriaceae</taxon>
        <taxon>Flavobacterium</taxon>
    </lineage>
</organism>
<dbReference type="PROSITE" id="PS50173">
    <property type="entry name" value="UMUC"/>
    <property type="match status" value="1"/>
</dbReference>
<dbReference type="Gene3D" id="3.30.70.270">
    <property type="match status" value="1"/>
</dbReference>
<protein>
    <submittedName>
        <fullName evidence="5">Y-family DNA polymerase</fullName>
    </submittedName>
</protein>
<comment type="similarity">
    <text evidence="1">Belongs to the DNA polymerase type-Y family.</text>
</comment>
<dbReference type="Proteomes" id="UP001230035">
    <property type="component" value="Unassembled WGS sequence"/>
</dbReference>
<evidence type="ECO:0000256" key="2">
    <source>
        <dbReference type="ARBA" id="ARBA00023199"/>
    </source>
</evidence>
<dbReference type="InterPro" id="IPR025188">
    <property type="entry name" value="DUF4113"/>
</dbReference>
<dbReference type="Pfam" id="PF13438">
    <property type="entry name" value="DUF4113"/>
    <property type="match status" value="1"/>
</dbReference>
<evidence type="ECO:0000256" key="3">
    <source>
        <dbReference type="ARBA" id="ARBA00023236"/>
    </source>
</evidence>
<dbReference type="SUPFAM" id="SSF56672">
    <property type="entry name" value="DNA/RNA polymerases"/>
    <property type="match status" value="1"/>
</dbReference>
<dbReference type="PANTHER" id="PTHR11076:SF33">
    <property type="entry name" value="DNA POLYMERASE KAPPA"/>
    <property type="match status" value="1"/>
</dbReference>
<keyword evidence="2" id="KW-0741">SOS mutagenesis</keyword>
<name>A0ABT6XQD7_9FLAO</name>
<dbReference type="CDD" id="cd01700">
    <property type="entry name" value="PolY_Pol_V_umuC"/>
    <property type="match status" value="1"/>
</dbReference>
<gene>
    <name evidence="5" type="ORF">QHT84_07735</name>
</gene>
<dbReference type="PANTHER" id="PTHR11076">
    <property type="entry name" value="DNA REPAIR POLYMERASE UMUC / TRANSFERASE FAMILY MEMBER"/>
    <property type="match status" value="1"/>
</dbReference>
<feature type="domain" description="UmuC" evidence="4">
    <location>
        <begin position="2"/>
        <end position="188"/>
    </location>
</feature>
<proteinExistence type="inferred from homology"/>
<keyword evidence="2" id="KW-0227">DNA damage</keyword>
<dbReference type="InterPro" id="IPR050116">
    <property type="entry name" value="DNA_polymerase-Y"/>
</dbReference>
<dbReference type="InterPro" id="IPR001126">
    <property type="entry name" value="UmuC"/>
</dbReference>
<comment type="caution">
    <text evidence="5">The sequence shown here is derived from an EMBL/GenBank/DDBJ whole genome shotgun (WGS) entry which is preliminary data.</text>
</comment>
<dbReference type="InterPro" id="IPR043128">
    <property type="entry name" value="Rev_trsase/Diguanyl_cyclase"/>
</dbReference>
<keyword evidence="3" id="KW-0742">SOS response</keyword>
<dbReference type="InterPro" id="IPR043502">
    <property type="entry name" value="DNA/RNA_pol_sf"/>
</dbReference>
<reference evidence="5 6" key="1">
    <citation type="submission" date="2023-05" db="EMBL/GenBank/DDBJ databases">
        <title>Flavobacterium sedimenti sp. nov., isolated from the sediment.</title>
        <authorList>
            <person name="Wu N."/>
        </authorList>
    </citation>
    <scope>NUCLEOTIDE SEQUENCE [LARGE SCALE GENOMIC DNA]</scope>
    <source>
        <strain evidence="5 6">YZ-48</strain>
    </source>
</reference>
<keyword evidence="6" id="KW-1185">Reference proteome</keyword>
<dbReference type="Pfam" id="PF00817">
    <property type="entry name" value="IMS"/>
    <property type="match status" value="1"/>
</dbReference>
<evidence type="ECO:0000313" key="5">
    <source>
        <dbReference type="EMBL" id="MDI9257304.1"/>
    </source>
</evidence>
<evidence type="ECO:0000256" key="1">
    <source>
        <dbReference type="ARBA" id="ARBA00010945"/>
    </source>
</evidence>
<evidence type="ECO:0000313" key="6">
    <source>
        <dbReference type="Proteomes" id="UP001230035"/>
    </source>
</evidence>
<dbReference type="InterPro" id="IPR017961">
    <property type="entry name" value="DNA_pol_Y-fam_little_finger"/>
</dbReference>